<protein>
    <submittedName>
        <fullName evidence="1">Uncharacterized protein</fullName>
    </submittedName>
</protein>
<name>A0ACC0P686_RHOML</name>
<dbReference type="Proteomes" id="UP001062846">
    <property type="component" value="Chromosome 4"/>
</dbReference>
<comment type="caution">
    <text evidence="1">The sequence shown here is derived from an EMBL/GenBank/DDBJ whole genome shotgun (WGS) entry which is preliminary data.</text>
</comment>
<evidence type="ECO:0000313" key="2">
    <source>
        <dbReference type="Proteomes" id="UP001062846"/>
    </source>
</evidence>
<gene>
    <name evidence="1" type="ORF">RHMOL_Rhmol04G0318500</name>
</gene>
<keyword evidence="2" id="KW-1185">Reference proteome</keyword>
<proteinExistence type="predicted"/>
<reference evidence="1" key="1">
    <citation type="submission" date="2022-02" db="EMBL/GenBank/DDBJ databases">
        <title>Plant Genome Project.</title>
        <authorList>
            <person name="Zhang R.-G."/>
        </authorList>
    </citation>
    <scope>NUCLEOTIDE SEQUENCE</scope>
    <source>
        <strain evidence="1">AT1</strain>
    </source>
</reference>
<evidence type="ECO:0000313" key="1">
    <source>
        <dbReference type="EMBL" id="KAI8561187.1"/>
    </source>
</evidence>
<sequence>MPLPNQEASYAQLYIYDPNSALDIRNRRNPKLRRDVLGTIQDSLLQVNPFVGKFRQAHAILNQLAEREQSLPAHLHYSPSTDRRRYNLPTADEIAVIIPGDGTKASGLRDIILHLRGNNGLMQINECHPAYLPLHYVLLFPQGELGWGPDFKQWDVSNDEASTDRLTQLQFYSHRLFECRIEYSTILRGGKLFQEFLVDAWASTEQNRLTFYKMNQGKLRVELYKELKDIGPDELGPNQIGKRVVLPSSFIGGPRHMFEIFQDSMAITRYNHHPDIFLTMTANPSWPEIIAALLPHQKSIDRPDLIARVFELKRKALMKEIETNKVFGKKVAHVFTIEYQKRGLPHMHELTFLGGPDKIRTCAQVDKLVCAEFPDPIDDPALFETVLRCMVHGPCGARNPQAPCMENGICTKRYPRDFTEETTMDQDGYPVYHRRNTGKVYIVRGHPVDNRDIVPYNPHLSRMFNCHINVEVCAGLQCVKYIHKYIYKGYDCTTMVLGGDNEIQQYLDARYIGPPEAACRIFGHRLHEEVPAVVRLEVHLPGMHRCIYNPSESLETIRARGAHQQSTLTAFFSWYASNEDAPKYTYQEFPQHFTWNKTSKIWTPRVSGFEIGRMYFASPNCRERFYLRLLLTVVKGPTSFECLRTVENVVHHTFKEAWVARGLLEDDDEWVQCLQEAAVMKTGYQLRRLFSIILTQCSPIHPYDLWKQFSVHICDDLAYKIRTLFAISNPSEAQIEDYGLYLLNHLLQESGKTLLDFPPMPQPNENWSAIVGNRLILEHRQLQIEAQQAHAPFNVHYLNSGQNTAYDAITSSVFENKGTMFFLNGGAGTGKTFLYNTIAGKCRSLGHIVVSVASSGIASLLLTGGRTAHSTFCIPLDVMEDSFCGFKKQSIQAELFRETKLIIWDEVPMQHRYCVEAVDRTLRDICDNDKPFGGITIVLGGDFRQILPVVTRGSREQIVNASLRRSTLWKEIVVLTLDVNMRLDQADSGKANFAAFLNEVGTIPQGTVKLPSTIHKCRDLNELLSTVYPQLDVVDASTPTFLTERTILSARNEDVNAINAAALNIFPGDAISYLAADKMSEDDEVDQTIANRYPNEYLNSLDPTGLPPFKVELKVGCPIILLRNIAPKDGLCNGTRMMVVRCAPRIIEVLILTGGHFGKFAFIPRISLTPSSSDLPFRMTRRQFPVRLAYALTINKSQGQSVKFVGIDLRTPVFSHGQLYVALSRCTSFDRVSVLLPNNELDSTTNIVYPEVLLSSCVIKTTNRQNIRDWDEKAMDLKEEQYDINNTMMET</sequence>
<accession>A0ACC0P686</accession>
<dbReference type="EMBL" id="CM046391">
    <property type="protein sequence ID" value="KAI8561187.1"/>
    <property type="molecule type" value="Genomic_DNA"/>
</dbReference>
<organism evidence="1 2">
    <name type="scientific">Rhododendron molle</name>
    <name type="common">Chinese azalea</name>
    <name type="synonym">Azalea mollis</name>
    <dbReference type="NCBI Taxonomy" id="49168"/>
    <lineage>
        <taxon>Eukaryota</taxon>
        <taxon>Viridiplantae</taxon>
        <taxon>Streptophyta</taxon>
        <taxon>Embryophyta</taxon>
        <taxon>Tracheophyta</taxon>
        <taxon>Spermatophyta</taxon>
        <taxon>Magnoliopsida</taxon>
        <taxon>eudicotyledons</taxon>
        <taxon>Gunneridae</taxon>
        <taxon>Pentapetalae</taxon>
        <taxon>asterids</taxon>
        <taxon>Ericales</taxon>
        <taxon>Ericaceae</taxon>
        <taxon>Ericoideae</taxon>
        <taxon>Rhodoreae</taxon>
        <taxon>Rhododendron</taxon>
    </lineage>
</organism>